<evidence type="ECO:0000259" key="9">
    <source>
        <dbReference type="Pfam" id="PF13839"/>
    </source>
</evidence>
<keyword evidence="6 8" id="KW-0472">Membrane</keyword>
<comment type="similarity">
    <text evidence="2">Belongs to the PC-esterase family. TBL subfamily.</text>
</comment>
<name>A0A2R6XTV8_MARPO</name>
<evidence type="ECO:0000313" key="12">
    <source>
        <dbReference type="EMBL" id="XCB13519.1"/>
    </source>
</evidence>
<dbReference type="EMBL" id="KZ772674">
    <property type="protein sequence ID" value="PTQ49542.1"/>
    <property type="molecule type" value="Genomic_DNA"/>
</dbReference>
<dbReference type="Pfam" id="PF13839">
    <property type="entry name" value="PC-Esterase"/>
    <property type="match status" value="1"/>
</dbReference>
<feature type="region of interest" description="Disordered" evidence="7">
    <location>
        <begin position="625"/>
        <end position="652"/>
    </location>
</feature>
<accession>A0A2R6XTV8</accession>
<evidence type="ECO:0000313" key="13">
    <source>
        <dbReference type="Proteomes" id="UP000244005"/>
    </source>
</evidence>
<reference evidence="13" key="1">
    <citation type="journal article" date="2017" name="Cell">
        <title>Insights into land plant evolution garnered from the Marchantia polymorpha genome.</title>
        <authorList>
            <person name="Bowman J.L."/>
            <person name="Kohchi T."/>
            <person name="Yamato K.T."/>
            <person name="Jenkins J."/>
            <person name="Shu S."/>
            <person name="Ishizaki K."/>
            <person name="Yamaoka S."/>
            <person name="Nishihama R."/>
            <person name="Nakamura Y."/>
            <person name="Berger F."/>
            <person name="Adam C."/>
            <person name="Aki S.S."/>
            <person name="Althoff F."/>
            <person name="Araki T."/>
            <person name="Arteaga-Vazquez M.A."/>
            <person name="Balasubrmanian S."/>
            <person name="Barry K."/>
            <person name="Bauer D."/>
            <person name="Boehm C.R."/>
            <person name="Briginshaw L."/>
            <person name="Caballero-Perez J."/>
            <person name="Catarino B."/>
            <person name="Chen F."/>
            <person name="Chiyoda S."/>
            <person name="Chovatia M."/>
            <person name="Davies K.M."/>
            <person name="Delmans M."/>
            <person name="Demura T."/>
            <person name="Dierschke T."/>
            <person name="Dolan L."/>
            <person name="Dorantes-Acosta A.E."/>
            <person name="Eklund D.M."/>
            <person name="Florent S.N."/>
            <person name="Flores-Sandoval E."/>
            <person name="Fujiyama A."/>
            <person name="Fukuzawa H."/>
            <person name="Galik B."/>
            <person name="Grimanelli D."/>
            <person name="Grimwood J."/>
            <person name="Grossniklaus U."/>
            <person name="Hamada T."/>
            <person name="Haseloff J."/>
            <person name="Hetherington A.J."/>
            <person name="Higo A."/>
            <person name="Hirakawa Y."/>
            <person name="Hundley H.N."/>
            <person name="Ikeda Y."/>
            <person name="Inoue K."/>
            <person name="Inoue S.I."/>
            <person name="Ishida S."/>
            <person name="Jia Q."/>
            <person name="Kakita M."/>
            <person name="Kanazawa T."/>
            <person name="Kawai Y."/>
            <person name="Kawashima T."/>
            <person name="Kennedy M."/>
            <person name="Kinose K."/>
            <person name="Kinoshita T."/>
            <person name="Kohara Y."/>
            <person name="Koide E."/>
            <person name="Komatsu K."/>
            <person name="Kopischke S."/>
            <person name="Kubo M."/>
            <person name="Kyozuka J."/>
            <person name="Lagercrantz U."/>
            <person name="Lin S.S."/>
            <person name="Lindquist E."/>
            <person name="Lipzen A.M."/>
            <person name="Lu C.W."/>
            <person name="De Luna E."/>
            <person name="Martienssen R.A."/>
            <person name="Minamino N."/>
            <person name="Mizutani M."/>
            <person name="Mizutani M."/>
            <person name="Mochizuki N."/>
            <person name="Monte I."/>
            <person name="Mosher R."/>
            <person name="Nagasaki H."/>
            <person name="Nakagami H."/>
            <person name="Naramoto S."/>
            <person name="Nishitani K."/>
            <person name="Ohtani M."/>
            <person name="Okamoto T."/>
            <person name="Okumura M."/>
            <person name="Phillips J."/>
            <person name="Pollak B."/>
            <person name="Reinders A."/>
            <person name="Rovekamp M."/>
            <person name="Sano R."/>
            <person name="Sawa S."/>
            <person name="Schmid M.W."/>
            <person name="Shirakawa M."/>
            <person name="Solano R."/>
            <person name="Spunde A."/>
            <person name="Suetsugu N."/>
            <person name="Sugano S."/>
            <person name="Sugiyama A."/>
            <person name="Sun R."/>
            <person name="Suzuki Y."/>
            <person name="Takenaka M."/>
            <person name="Takezawa D."/>
            <person name="Tomogane H."/>
            <person name="Tsuzuki M."/>
            <person name="Ueda T."/>
            <person name="Umeda M."/>
            <person name="Ward J.M."/>
            <person name="Watanabe Y."/>
            <person name="Yazaki K."/>
            <person name="Yokoyama R."/>
            <person name="Yoshitake Y."/>
            <person name="Yotsui I."/>
            <person name="Zachgo S."/>
            <person name="Schmutz J."/>
        </authorList>
    </citation>
    <scope>NUCLEOTIDE SEQUENCE [LARGE SCALE GENOMIC DNA]</scope>
    <source>
        <strain evidence="13">Tak-1</strain>
    </source>
</reference>
<evidence type="ECO:0000313" key="11">
    <source>
        <dbReference type="EMBL" id="PTQ49542.1"/>
    </source>
</evidence>
<keyword evidence="5 8" id="KW-1133">Transmembrane helix</keyword>
<feature type="compositionally biased region" description="Basic and acidic residues" evidence="7">
    <location>
        <begin position="228"/>
        <end position="251"/>
    </location>
</feature>
<evidence type="ECO:0000256" key="6">
    <source>
        <dbReference type="ARBA" id="ARBA00023136"/>
    </source>
</evidence>
<comment type="subcellular location">
    <subcellularLocation>
        <location evidence="1">Membrane</location>
        <topology evidence="1">Single-pass membrane protein</topology>
    </subcellularLocation>
</comment>
<evidence type="ECO:0000256" key="4">
    <source>
        <dbReference type="ARBA" id="ARBA00022968"/>
    </source>
</evidence>
<sequence length="680" mass="75449">MATANFGLKSTGLSTCSFSLRTLCLMGCILAMTMGLLSIPYLQASIRTVIDEGKNSHSIPSVEPSAAGLERSASNELSDSEGASHSQTFSRSNTSVIVESSNDGADSTIRIEGAALSDGSILDTIPSKNSDGGKSRIHDKTSSINSEAEEEEEDEEEEVVVVVGPKEELTGAEDLPKNFHEDRTPKAADVIKEEQALMVVTKAAEEDADDRNSIQQETKPDEEEAEGSDNRRPETVAEKARAGEAGDHERISTTPRTDVIADGLIDSSESDLDRKGSSTETSRDSETDSALRQKTSDDDDSLQLLDRARANSSELNSSRKDTCDIFTGRWIPDPIGPLYSHNSCRVLSQPQNCQANGRPDKLYEFYRWQPRDCDIPRLDPLAFLEVMKGKTLAFIGDSVARNQFESLMCVLFQVAEPKNRGNKAMQRWYYPTHQFTLIRIWSGWLVKQSREPIPSAPDDSVKLTLDDLDSDFATHMPKFDVAVISTGHWWMRKSAYILDGEMRGGYGWKVNATLNKKKKIEQAQAFGIAMETVLKKILAIPDYRGLTILRTYSPDHYEGGRWDTGGSCTGKTQPLRQDQRPDNAFNQLMRSKQMAALRSATRDGSSSISSLALLDIFEAFNLRADGHPGPYRSPDPNKKTQRDEQGRPPPQDCLHWCMPGPVDTMNQLLLEVIKRELRKD</sequence>
<dbReference type="PANTHER" id="PTHR32285">
    <property type="entry name" value="PROTEIN TRICHOME BIREFRINGENCE-LIKE 9-RELATED"/>
    <property type="match status" value="1"/>
</dbReference>
<dbReference type="AlphaFoldDB" id="A0A2R6XTV8"/>
<evidence type="ECO:0000256" key="2">
    <source>
        <dbReference type="ARBA" id="ARBA00007727"/>
    </source>
</evidence>
<dbReference type="EMBL" id="PP856391">
    <property type="protein sequence ID" value="XCB13519.1"/>
    <property type="molecule type" value="mRNA"/>
</dbReference>
<dbReference type="PANTHER" id="PTHR32285:SF18">
    <property type="entry name" value="PROTEIN TRICHOME BIREFRINGENCE-LIKE 18"/>
    <property type="match status" value="1"/>
</dbReference>
<feature type="transmembrane region" description="Helical" evidence="8">
    <location>
        <begin position="20"/>
        <end position="42"/>
    </location>
</feature>
<protein>
    <submittedName>
        <fullName evidence="12">Pectin O-acetyltransferase 5</fullName>
    </submittedName>
</protein>
<feature type="compositionally biased region" description="Basic and acidic residues" evidence="7">
    <location>
        <begin position="271"/>
        <end position="296"/>
    </location>
</feature>
<gene>
    <name evidence="12" type="primary">POAT5</name>
    <name evidence="11" type="ORF">MARPO_0002s0044</name>
</gene>
<feature type="region of interest" description="Disordered" evidence="7">
    <location>
        <begin position="198"/>
        <end position="303"/>
    </location>
</feature>
<feature type="compositionally biased region" description="Polar residues" evidence="7">
    <location>
        <begin position="72"/>
        <end position="104"/>
    </location>
</feature>
<reference evidence="11" key="2">
    <citation type="submission" date="2017-12" db="EMBL/GenBank/DDBJ databases">
        <title>WGS assembly of Marchantia polymorpha.</title>
        <authorList>
            <person name="Bowman J.L."/>
            <person name="Kohchi T."/>
            <person name="Yamato K.T."/>
            <person name="Jenkins J."/>
            <person name="Shu S."/>
            <person name="Ishizaki K."/>
            <person name="Yamaoka S."/>
            <person name="Nishihama R."/>
            <person name="Nakamura Y."/>
            <person name="Berger F."/>
            <person name="Adam C."/>
            <person name="Aki S.S."/>
            <person name="Althoff F."/>
            <person name="Araki T."/>
            <person name="Arteaga-Vazquez M.A."/>
            <person name="Balasubrmanian S."/>
            <person name="Bauer D."/>
            <person name="Boehm C.R."/>
            <person name="Briginshaw L."/>
            <person name="Caballero-Perez J."/>
            <person name="Catarino B."/>
            <person name="Chen F."/>
            <person name="Chiyoda S."/>
            <person name="Chovatia M."/>
            <person name="Davies K.M."/>
            <person name="Delmans M."/>
            <person name="Demura T."/>
            <person name="Dierschke T."/>
            <person name="Dolan L."/>
            <person name="Dorantes-Acosta A.E."/>
            <person name="Eklund D.M."/>
            <person name="Florent S.N."/>
            <person name="Flores-Sandoval E."/>
            <person name="Fujiyama A."/>
            <person name="Fukuzawa H."/>
            <person name="Galik B."/>
            <person name="Grimanelli D."/>
            <person name="Grimwood J."/>
            <person name="Grossniklaus U."/>
            <person name="Hamada T."/>
            <person name="Haseloff J."/>
            <person name="Hetherington A.J."/>
            <person name="Higo A."/>
            <person name="Hirakawa Y."/>
            <person name="Hundley H.N."/>
            <person name="Ikeda Y."/>
            <person name="Inoue K."/>
            <person name="Inoue S."/>
            <person name="Ishida S."/>
            <person name="Jia Q."/>
            <person name="Kakita M."/>
            <person name="Kanazawa T."/>
            <person name="Kawai Y."/>
            <person name="Kawashima T."/>
            <person name="Kennedy M."/>
            <person name="Kinose K."/>
            <person name="Kinoshita T."/>
            <person name="Kohara Y."/>
            <person name="Koide E."/>
            <person name="Komatsu K."/>
            <person name="Kopischke S."/>
            <person name="Kubo M."/>
            <person name="Kyozuka J."/>
            <person name="Lagercrantz U."/>
            <person name="Lin S.S."/>
            <person name="Lindquist E."/>
            <person name="Lipzen A.M."/>
            <person name="Lu C."/>
            <person name="Luna E.D."/>
            <person name="Martienssen R.A."/>
            <person name="Minamino N."/>
            <person name="Mizutani M."/>
            <person name="Mizutani M."/>
            <person name="Mochizuki N."/>
            <person name="Monte I."/>
            <person name="Mosher R."/>
            <person name="Nagasaki H."/>
            <person name="Nakagami H."/>
            <person name="Naramoto S."/>
            <person name="Nishitani K."/>
            <person name="Ohtani M."/>
            <person name="Okamoto T."/>
            <person name="Okumura M."/>
            <person name="Phillips J."/>
            <person name="Pollak B."/>
            <person name="Reinders A."/>
            <person name="Roevekamp M."/>
            <person name="Sano R."/>
            <person name="Sawa S."/>
            <person name="Schmid M.W."/>
            <person name="Shirakawa M."/>
            <person name="Solano R."/>
            <person name="Spunde A."/>
            <person name="Suetsugu N."/>
            <person name="Sugano S."/>
            <person name="Sugiyama A."/>
            <person name="Sun R."/>
            <person name="Suzuki Y."/>
            <person name="Takenaka M."/>
            <person name="Takezawa D."/>
            <person name="Tomogane H."/>
            <person name="Tsuzuki M."/>
            <person name="Ueda T."/>
            <person name="Umeda M."/>
            <person name="Ward J.M."/>
            <person name="Watanabe Y."/>
            <person name="Yazaki K."/>
            <person name="Yokoyama R."/>
            <person name="Yoshitake Y."/>
            <person name="Yotsui I."/>
            <person name="Zachgo S."/>
            <person name="Schmutz J."/>
        </authorList>
    </citation>
    <scope>NUCLEOTIDE SEQUENCE [LARGE SCALE GENOMIC DNA]</scope>
    <source>
        <strain evidence="11">Tak-1</strain>
    </source>
</reference>
<keyword evidence="4" id="KW-0735">Signal-anchor</keyword>
<feature type="region of interest" description="Disordered" evidence="7">
    <location>
        <begin position="53"/>
        <end position="104"/>
    </location>
</feature>
<evidence type="ECO:0000259" key="10">
    <source>
        <dbReference type="Pfam" id="PF14416"/>
    </source>
</evidence>
<dbReference type="Proteomes" id="UP000244005">
    <property type="component" value="Unassembled WGS sequence"/>
</dbReference>
<organism evidence="11 13">
    <name type="scientific">Marchantia polymorpha</name>
    <name type="common">Common liverwort</name>
    <name type="synonym">Marchantia aquatica</name>
    <dbReference type="NCBI Taxonomy" id="3197"/>
    <lineage>
        <taxon>Eukaryota</taxon>
        <taxon>Viridiplantae</taxon>
        <taxon>Streptophyta</taxon>
        <taxon>Embryophyta</taxon>
        <taxon>Marchantiophyta</taxon>
        <taxon>Marchantiopsida</taxon>
        <taxon>Marchantiidae</taxon>
        <taxon>Marchantiales</taxon>
        <taxon>Marchantiaceae</taxon>
        <taxon>Marchantia</taxon>
    </lineage>
</organism>
<evidence type="ECO:0000256" key="1">
    <source>
        <dbReference type="ARBA" id="ARBA00004167"/>
    </source>
</evidence>
<dbReference type="Gramene" id="Mp1g28350.1">
    <property type="protein sequence ID" value="Mp1g28350.1.cds"/>
    <property type="gene ID" value="Mp1g28350"/>
</dbReference>
<evidence type="ECO:0000256" key="8">
    <source>
        <dbReference type="SAM" id="Phobius"/>
    </source>
</evidence>
<feature type="region of interest" description="Disordered" evidence="7">
    <location>
        <begin position="120"/>
        <end position="159"/>
    </location>
</feature>
<dbReference type="GO" id="GO:0005794">
    <property type="term" value="C:Golgi apparatus"/>
    <property type="evidence" value="ECO:0000318"/>
    <property type="project" value="GO_Central"/>
</dbReference>
<keyword evidence="13" id="KW-1185">Reference proteome</keyword>
<dbReference type="OrthoDB" id="630188at2759"/>
<dbReference type="InterPro" id="IPR029962">
    <property type="entry name" value="TBL"/>
</dbReference>
<evidence type="ECO:0000256" key="7">
    <source>
        <dbReference type="SAM" id="MobiDB-lite"/>
    </source>
</evidence>
<feature type="compositionally biased region" description="Acidic residues" evidence="7">
    <location>
        <begin position="147"/>
        <end position="159"/>
    </location>
</feature>
<feature type="compositionally biased region" description="Basic and acidic residues" evidence="7">
    <location>
        <begin position="635"/>
        <end position="646"/>
    </location>
</feature>
<proteinExistence type="evidence at transcript level"/>
<dbReference type="Pfam" id="PF14416">
    <property type="entry name" value="PMR5N"/>
    <property type="match status" value="1"/>
</dbReference>
<evidence type="ECO:0000256" key="3">
    <source>
        <dbReference type="ARBA" id="ARBA00022692"/>
    </source>
</evidence>
<dbReference type="GO" id="GO:0016413">
    <property type="term" value="F:O-acetyltransferase activity"/>
    <property type="evidence" value="ECO:0000318"/>
    <property type="project" value="GO_Central"/>
</dbReference>
<dbReference type="InterPro" id="IPR026057">
    <property type="entry name" value="TBL_C"/>
</dbReference>
<dbReference type="OMA" id="DHERIST"/>
<dbReference type="InterPro" id="IPR025846">
    <property type="entry name" value="TBL_N"/>
</dbReference>
<keyword evidence="3 8" id="KW-0812">Transmembrane</keyword>
<dbReference type="GO" id="GO:0016020">
    <property type="term" value="C:membrane"/>
    <property type="evidence" value="ECO:0007669"/>
    <property type="project" value="UniProtKB-SubCell"/>
</dbReference>
<feature type="domain" description="Trichome birefringence-like C-terminal" evidence="9">
    <location>
        <begin position="375"/>
        <end position="671"/>
    </location>
</feature>
<feature type="compositionally biased region" description="Basic and acidic residues" evidence="7">
    <location>
        <begin position="131"/>
        <end position="141"/>
    </location>
</feature>
<reference evidence="12" key="3">
    <citation type="journal article" date="2024" name="Plant Cell Physiol.">
        <title>Ancient origin of acetyltransferases catalyzing O-acetylation of plant cell wall polysaccharides.</title>
        <authorList>
            <person name="Zhong R."/>
            <person name="Adams E.R."/>
            <person name="Ye Z.H."/>
        </authorList>
    </citation>
    <scope>NUCLEOTIDE SEQUENCE</scope>
</reference>
<feature type="domain" description="Trichome birefringence-like N-terminal" evidence="10">
    <location>
        <begin position="322"/>
        <end position="374"/>
    </location>
</feature>
<evidence type="ECO:0000256" key="5">
    <source>
        <dbReference type="ARBA" id="ARBA00022989"/>
    </source>
</evidence>